<evidence type="ECO:0000313" key="1">
    <source>
        <dbReference type="EMBL" id="CEI72993.1"/>
    </source>
</evidence>
<name>A0A2P2BRL2_9FIRM</name>
<dbReference type="AlphaFoldDB" id="A0A2P2BRL2"/>
<evidence type="ECO:0000313" key="2">
    <source>
        <dbReference type="Proteomes" id="UP000245695"/>
    </source>
</evidence>
<reference evidence="1 2" key="1">
    <citation type="submission" date="2014-09" db="EMBL/GenBank/DDBJ databases">
        <authorList>
            <person name="Hornung B.V."/>
        </authorList>
    </citation>
    <scope>NUCLEOTIDE SEQUENCE [LARGE SCALE GENOMIC DNA]</scope>
    <source>
        <strain evidence="1 2">FRIFI</strain>
    </source>
</reference>
<keyword evidence="2" id="KW-1185">Reference proteome</keyword>
<gene>
    <name evidence="1" type="ORF">FRIFI_1459</name>
</gene>
<accession>A0A2P2BRL2</accession>
<proteinExistence type="predicted"/>
<dbReference type="RefSeq" id="WP_166505466.1">
    <property type="nucleotide sequence ID" value="NZ_JAKNTL010000007.1"/>
</dbReference>
<protein>
    <recommendedName>
        <fullName evidence="3">Sialidase</fullName>
    </recommendedName>
</protein>
<dbReference type="Proteomes" id="UP000245695">
    <property type="component" value="Chromosome 1"/>
</dbReference>
<evidence type="ECO:0008006" key="3">
    <source>
        <dbReference type="Google" id="ProtNLM"/>
    </source>
</evidence>
<sequence length="335" mass="38938">MTFIQNTEILIRKSDKCISKIFFKNGINIANFDSNFELISSSKVIDNIKGSTDIWFDIDEQDNIYGIYDDKQGSLIKIDINNDKINKASIISYDNSKHTISFPYISKIGKDIHIIYYLKDNKSKLYKLIHNIKRDKEDIMSIIDIVGYEDINNFTVICDNTNISVFYFKVVKGYEEVFMCTLNHENSIWYNPIQITNSNKEKIHLSVTKGTNNTYHIAYSENNSSKYQPIYKRVDLNKEGISISDSVYVNKSSACNIPHIIEHKNILHMQWIEYGNLNISKSSDFGKSWGTPIIDDDSIEYPFIRYYYKSNCEADKEYKVSNVYGCRNYINILGI</sequence>
<dbReference type="KEGG" id="rhom:FRIFI_1459"/>
<dbReference type="EMBL" id="LN650648">
    <property type="protein sequence ID" value="CEI72993.1"/>
    <property type="molecule type" value="Genomic_DNA"/>
</dbReference>
<organism evidence="1 2">
    <name type="scientific">Romboutsia hominis</name>
    <dbReference type="NCBI Taxonomy" id="1507512"/>
    <lineage>
        <taxon>Bacteria</taxon>
        <taxon>Bacillati</taxon>
        <taxon>Bacillota</taxon>
        <taxon>Clostridia</taxon>
        <taxon>Peptostreptococcales</taxon>
        <taxon>Peptostreptococcaceae</taxon>
        <taxon>Romboutsia</taxon>
    </lineage>
</organism>